<accession>A0A9N8F196</accession>
<name>A0A9N8F196_9STRA</name>
<gene>
    <name evidence="1" type="ORF">SEMRO_3196_G344990.1</name>
</gene>
<dbReference type="SUPFAM" id="SSF56219">
    <property type="entry name" value="DNase I-like"/>
    <property type="match status" value="1"/>
</dbReference>
<comment type="caution">
    <text evidence="1">The sequence shown here is derived from an EMBL/GenBank/DDBJ whole genome shotgun (WGS) entry which is preliminary data.</text>
</comment>
<organism evidence="1 2">
    <name type="scientific">Seminavis robusta</name>
    <dbReference type="NCBI Taxonomy" id="568900"/>
    <lineage>
        <taxon>Eukaryota</taxon>
        <taxon>Sar</taxon>
        <taxon>Stramenopiles</taxon>
        <taxon>Ochrophyta</taxon>
        <taxon>Bacillariophyta</taxon>
        <taxon>Bacillariophyceae</taxon>
        <taxon>Bacillariophycidae</taxon>
        <taxon>Naviculales</taxon>
        <taxon>Naviculaceae</taxon>
        <taxon>Seminavis</taxon>
    </lineage>
</organism>
<dbReference type="Gene3D" id="3.60.10.10">
    <property type="entry name" value="Endonuclease/exonuclease/phosphatase"/>
    <property type="match status" value="1"/>
</dbReference>
<dbReference type="InterPro" id="IPR036691">
    <property type="entry name" value="Endo/exonu/phosph_ase_sf"/>
</dbReference>
<dbReference type="Proteomes" id="UP001153069">
    <property type="component" value="Unassembled WGS sequence"/>
</dbReference>
<reference evidence="1" key="1">
    <citation type="submission" date="2020-06" db="EMBL/GenBank/DDBJ databases">
        <authorList>
            <consortium name="Plant Systems Biology data submission"/>
        </authorList>
    </citation>
    <scope>NUCLEOTIDE SEQUENCE</scope>
    <source>
        <strain evidence="1">D6</strain>
    </source>
</reference>
<keyword evidence="2" id="KW-1185">Reference proteome</keyword>
<evidence type="ECO:0000313" key="1">
    <source>
        <dbReference type="EMBL" id="CAB9531021.1"/>
    </source>
</evidence>
<evidence type="ECO:0000313" key="2">
    <source>
        <dbReference type="Proteomes" id="UP001153069"/>
    </source>
</evidence>
<dbReference type="AlphaFoldDB" id="A0A9N8F196"/>
<dbReference type="OrthoDB" id="48966at2759"/>
<evidence type="ECO:0008006" key="3">
    <source>
        <dbReference type="Google" id="ProtNLM"/>
    </source>
</evidence>
<dbReference type="EMBL" id="CAICTM010003194">
    <property type="protein sequence ID" value="CAB9531021.1"/>
    <property type="molecule type" value="Genomic_DNA"/>
</dbReference>
<sequence>MVAGDFNTDLGEEKRGLDHLCSECNLIDPILTTPGAADFSTYNHGKNILDYILIDQELLPTIVRCGYEAFHAHVISDHRGVYIDVDTDLFFGVDPQVLSENKQGTSSVQKLTKLGLISTTNTNI</sequence>
<proteinExistence type="predicted"/>
<protein>
    <recommendedName>
        <fullName evidence="3">Endonuclease/exonuclease/phosphatase domain-containing protein</fullName>
    </recommendedName>
</protein>